<proteinExistence type="predicted"/>
<evidence type="ECO:0000256" key="1">
    <source>
        <dbReference type="SAM" id="MobiDB-lite"/>
    </source>
</evidence>
<organism evidence="2 3">
    <name type="scientific">Eumeta variegata</name>
    <name type="common">Bagworm moth</name>
    <name type="synonym">Eumeta japonica</name>
    <dbReference type="NCBI Taxonomy" id="151549"/>
    <lineage>
        <taxon>Eukaryota</taxon>
        <taxon>Metazoa</taxon>
        <taxon>Ecdysozoa</taxon>
        <taxon>Arthropoda</taxon>
        <taxon>Hexapoda</taxon>
        <taxon>Insecta</taxon>
        <taxon>Pterygota</taxon>
        <taxon>Neoptera</taxon>
        <taxon>Endopterygota</taxon>
        <taxon>Lepidoptera</taxon>
        <taxon>Glossata</taxon>
        <taxon>Ditrysia</taxon>
        <taxon>Tineoidea</taxon>
        <taxon>Psychidae</taxon>
        <taxon>Oiketicinae</taxon>
        <taxon>Eumeta</taxon>
    </lineage>
</organism>
<comment type="caution">
    <text evidence="2">The sequence shown here is derived from an EMBL/GenBank/DDBJ whole genome shotgun (WGS) entry which is preliminary data.</text>
</comment>
<dbReference type="Proteomes" id="UP000299102">
    <property type="component" value="Unassembled WGS sequence"/>
</dbReference>
<sequence>MTTGVAGAADVGKEVTGEAELDVFGFFPDKRIQARLGGLFGGLPLVSTSISGSEVGLGWSGEVGNEQYTSKSRRRSRCSRSAPRRIPRNNHAARGPGRATLHAPEAVRSAEKGRGAETRVALMHALRISGAMRAHDGRYAGSLHAGGALLETISP</sequence>
<protein>
    <submittedName>
        <fullName evidence="2">Uncharacterized protein</fullName>
    </submittedName>
</protein>
<evidence type="ECO:0000313" key="3">
    <source>
        <dbReference type="Proteomes" id="UP000299102"/>
    </source>
</evidence>
<feature type="region of interest" description="Disordered" evidence="1">
    <location>
        <begin position="61"/>
        <end position="101"/>
    </location>
</feature>
<reference evidence="2 3" key="1">
    <citation type="journal article" date="2019" name="Commun. Biol.">
        <title>The bagworm genome reveals a unique fibroin gene that provides high tensile strength.</title>
        <authorList>
            <person name="Kono N."/>
            <person name="Nakamura H."/>
            <person name="Ohtoshi R."/>
            <person name="Tomita M."/>
            <person name="Numata K."/>
            <person name="Arakawa K."/>
        </authorList>
    </citation>
    <scope>NUCLEOTIDE SEQUENCE [LARGE SCALE GENOMIC DNA]</scope>
</reference>
<dbReference type="AlphaFoldDB" id="A0A4C1UPD5"/>
<gene>
    <name evidence="2" type="ORF">EVAR_11793_1</name>
</gene>
<keyword evidence="3" id="KW-1185">Reference proteome</keyword>
<feature type="compositionally biased region" description="Basic residues" evidence="1">
    <location>
        <begin position="71"/>
        <end position="88"/>
    </location>
</feature>
<dbReference type="EMBL" id="BGZK01000205">
    <property type="protein sequence ID" value="GBP28331.1"/>
    <property type="molecule type" value="Genomic_DNA"/>
</dbReference>
<accession>A0A4C1UPD5</accession>
<evidence type="ECO:0000313" key="2">
    <source>
        <dbReference type="EMBL" id="GBP28331.1"/>
    </source>
</evidence>
<name>A0A4C1UPD5_EUMVA</name>